<dbReference type="PROSITE" id="PS00600">
    <property type="entry name" value="AA_TRANSFER_CLASS_3"/>
    <property type="match status" value="1"/>
</dbReference>
<dbReference type="InterPro" id="IPR049704">
    <property type="entry name" value="Aminotrans_3_PPA_site"/>
</dbReference>
<dbReference type="Pfam" id="PF00202">
    <property type="entry name" value="Aminotran_3"/>
    <property type="match status" value="1"/>
</dbReference>
<comment type="subunit">
    <text evidence="5">Homotetramer.</text>
</comment>
<dbReference type="NCBIfam" id="TIGR01885">
    <property type="entry name" value="Orn_aminotrans"/>
    <property type="match status" value="1"/>
</dbReference>
<gene>
    <name evidence="12" type="ORF">HZH66_015156</name>
</gene>
<dbReference type="UniPathway" id="UPA00098">
    <property type="reaction ID" value="UER00358"/>
</dbReference>
<dbReference type="GO" id="GO:0042802">
    <property type="term" value="F:identical protein binding"/>
    <property type="evidence" value="ECO:0007669"/>
    <property type="project" value="TreeGrafter"/>
</dbReference>
<evidence type="ECO:0000256" key="3">
    <source>
        <dbReference type="ARBA" id="ARBA00004998"/>
    </source>
</evidence>
<dbReference type="GO" id="GO:0010121">
    <property type="term" value="P:L-arginine catabolic process to proline via ornithine"/>
    <property type="evidence" value="ECO:0007669"/>
    <property type="project" value="TreeGrafter"/>
</dbReference>
<dbReference type="PANTHER" id="PTHR11986">
    <property type="entry name" value="AMINOTRANSFERASE CLASS III"/>
    <property type="match status" value="1"/>
</dbReference>
<dbReference type="SUPFAM" id="SSF53383">
    <property type="entry name" value="PLP-dependent transferases"/>
    <property type="match status" value="1"/>
</dbReference>
<dbReference type="GO" id="GO:0055129">
    <property type="term" value="P:L-proline biosynthetic process"/>
    <property type="evidence" value="ECO:0007669"/>
    <property type="project" value="UniProtKB-UniPathway"/>
</dbReference>
<dbReference type="GO" id="GO:0004587">
    <property type="term" value="F:ornithine aminotransferase activity"/>
    <property type="evidence" value="ECO:0007669"/>
    <property type="project" value="UniProtKB-EC"/>
</dbReference>
<dbReference type="GO" id="GO:0005759">
    <property type="term" value="C:mitochondrial matrix"/>
    <property type="evidence" value="ECO:0007669"/>
    <property type="project" value="UniProtKB-SubCell"/>
</dbReference>
<comment type="pathway">
    <text evidence="3 11">Amino-acid biosynthesis; L-proline biosynthesis; L-glutamate 5-semialdehyde from L-ornithine: step 1/1.</text>
</comment>
<dbReference type="InterPro" id="IPR015421">
    <property type="entry name" value="PyrdxlP-dep_Trfase_major"/>
</dbReference>
<dbReference type="Proteomes" id="UP000614350">
    <property type="component" value="Unassembled WGS sequence"/>
</dbReference>
<evidence type="ECO:0000256" key="10">
    <source>
        <dbReference type="RuleBase" id="RU003560"/>
    </source>
</evidence>
<dbReference type="Gene3D" id="3.40.640.10">
    <property type="entry name" value="Type I PLP-dependent aspartate aminotransferase-like (Major domain)"/>
    <property type="match status" value="1"/>
</dbReference>
<evidence type="ECO:0000313" key="13">
    <source>
        <dbReference type="Proteomes" id="UP000614350"/>
    </source>
</evidence>
<comment type="similarity">
    <text evidence="4 10">Belongs to the class-III pyridoxal-phosphate-dependent aminotransferase family.</text>
</comment>
<dbReference type="Gene3D" id="3.90.1150.10">
    <property type="entry name" value="Aspartate Aminotransferase, domain 1"/>
    <property type="match status" value="1"/>
</dbReference>
<evidence type="ECO:0000256" key="5">
    <source>
        <dbReference type="ARBA" id="ARBA00011881"/>
    </source>
</evidence>
<keyword evidence="8 11" id="KW-0808">Transferase</keyword>
<comment type="subcellular location">
    <subcellularLocation>
        <location evidence="2">Mitochondrion matrix</location>
    </subcellularLocation>
</comment>
<dbReference type="InterPro" id="IPR005814">
    <property type="entry name" value="Aminotrans_3"/>
</dbReference>
<dbReference type="InterPro" id="IPR050103">
    <property type="entry name" value="Class-III_PLP-dep_AT"/>
</dbReference>
<dbReference type="CDD" id="cd00610">
    <property type="entry name" value="OAT_like"/>
    <property type="match status" value="1"/>
</dbReference>
<evidence type="ECO:0000256" key="2">
    <source>
        <dbReference type="ARBA" id="ARBA00004305"/>
    </source>
</evidence>
<organism evidence="12 13">
    <name type="scientific">Vespula vulgaris</name>
    <name type="common">Yellow jacket</name>
    <name type="synonym">Wasp</name>
    <dbReference type="NCBI Taxonomy" id="7454"/>
    <lineage>
        <taxon>Eukaryota</taxon>
        <taxon>Metazoa</taxon>
        <taxon>Ecdysozoa</taxon>
        <taxon>Arthropoda</taxon>
        <taxon>Hexapoda</taxon>
        <taxon>Insecta</taxon>
        <taxon>Pterygota</taxon>
        <taxon>Neoptera</taxon>
        <taxon>Endopterygota</taxon>
        <taxon>Hymenoptera</taxon>
        <taxon>Apocrita</taxon>
        <taxon>Aculeata</taxon>
        <taxon>Vespoidea</taxon>
        <taxon>Vespidae</taxon>
        <taxon>Vespinae</taxon>
        <taxon>Vespula</taxon>
    </lineage>
</organism>
<comment type="cofactor">
    <cofactor evidence="1 11">
        <name>pyridoxal 5'-phosphate</name>
        <dbReference type="ChEBI" id="CHEBI:597326"/>
    </cofactor>
</comment>
<dbReference type="FunFam" id="3.90.1150.10:FF:000152">
    <property type="entry name" value="Ornithine aminotransferase"/>
    <property type="match status" value="1"/>
</dbReference>
<evidence type="ECO:0000256" key="8">
    <source>
        <dbReference type="ARBA" id="ARBA00022679"/>
    </source>
</evidence>
<comment type="caution">
    <text evidence="12">The sequence shown here is derived from an EMBL/GenBank/DDBJ whole genome shotgun (WGS) entry which is preliminary data.</text>
</comment>
<dbReference type="InterPro" id="IPR015422">
    <property type="entry name" value="PyrdxlP-dep_Trfase_small"/>
</dbReference>
<evidence type="ECO:0000256" key="9">
    <source>
        <dbReference type="ARBA" id="ARBA00022898"/>
    </source>
</evidence>
<dbReference type="FunFam" id="3.40.640.10:FF:000011">
    <property type="entry name" value="Ornithine aminotransferase"/>
    <property type="match status" value="1"/>
</dbReference>
<evidence type="ECO:0000256" key="11">
    <source>
        <dbReference type="RuleBase" id="RU365036"/>
    </source>
</evidence>
<protein>
    <recommendedName>
        <fullName evidence="6 11">Ornithine aminotransferase</fullName>
        <ecNumber evidence="6 11">2.6.1.13</ecNumber>
    </recommendedName>
</protein>
<dbReference type="InterPro" id="IPR010164">
    <property type="entry name" value="Orn_aminotrans"/>
</dbReference>
<accession>A0A834IZ67</accession>
<proteinExistence type="inferred from homology"/>
<evidence type="ECO:0000256" key="7">
    <source>
        <dbReference type="ARBA" id="ARBA00022576"/>
    </source>
</evidence>
<dbReference type="EC" id="2.6.1.13" evidence="6 11"/>
<evidence type="ECO:0000256" key="1">
    <source>
        <dbReference type="ARBA" id="ARBA00001933"/>
    </source>
</evidence>
<keyword evidence="9 10" id="KW-0663">Pyridoxal phosphate</keyword>
<keyword evidence="7 11" id="KW-0032">Aminotransferase</keyword>
<comment type="catalytic activity">
    <reaction evidence="11">
        <text>a 2-oxocarboxylate + L-ornithine = L-glutamate 5-semialdehyde + an L-alpha-amino acid</text>
        <dbReference type="Rhea" id="RHEA:13877"/>
        <dbReference type="ChEBI" id="CHEBI:35179"/>
        <dbReference type="ChEBI" id="CHEBI:46911"/>
        <dbReference type="ChEBI" id="CHEBI:58066"/>
        <dbReference type="ChEBI" id="CHEBI:59869"/>
        <dbReference type="EC" id="2.6.1.13"/>
    </reaction>
</comment>
<dbReference type="GO" id="GO:0019544">
    <property type="term" value="P:L-arginine catabolic process to L-glutamate"/>
    <property type="evidence" value="ECO:0007669"/>
    <property type="project" value="TreeGrafter"/>
</dbReference>
<keyword evidence="13" id="KW-1185">Reference proteome</keyword>
<dbReference type="AlphaFoldDB" id="A0A834IZ67"/>
<dbReference type="PANTHER" id="PTHR11986:SF18">
    <property type="entry name" value="ORNITHINE AMINOTRANSFERASE, MITOCHONDRIAL"/>
    <property type="match status" value="1"/>
</dbReference>
<dbReference type="InterPro" id="IPR015424">
    <property type="entry name" value="PyrdxlP-dep_Trfase"/>
</dbReference>
<sequence length="426" mass="47764">MQSLRQRILNLTKKRYDQKKRCLSTQEIIERDDKYAARHFKPLPDVVLTKGEGVFLWDKDGKRYLDFLAGFSTINQGHSHPRLVKVMKEQAEKLAHTARAFYTEPHGELGEYLTKLIGYDRFIPMNTGVEGGDTALKLARRWGYRIKKIPSQKATIVFAEGNFWGRSLAALSASTDPPCYNDFGPYMPFFDKVPYNDLVALEAKFKENPNICGFMMEPIQGEAGVIIPDNGYLKAVRDLCTKYNVLWIADEVQTGLCRTGKRMAVDHENEKPDILILGKALSGGMYPVSGVLSNDEIMMCFEAGCHGSTFGGSPLGNRVALEAVKILEEENLAENARKLGEVLKNELVKLPKDIAVEFRGRGLLAGLLINKDFATGWDICLKLRDAGLLTRPTHGQLIRISPPLTITKDQLEEGLHILTTTLKNYK</sequence>
<evidence type="ECO:0000256" key="6">
    <source>
        <dbReference type="ARBA" id="ARBA00012924"/>
    </source>
</evidence>
<name>A0A834IZ67_VESVU</name>
<evidence type="ECO:0000313" key="12">
    <source>
        <dbReference type="EMBL" id="KAF7378922.1"/>
    </source>
</evidence>
<dbReference type="GO" id="GO:0030170">
    <property type="term" value="F:pyridoxal phosphate binding"/>
    <property type="evidence" value="ECO:0007669"/>
    <property type="project" value="InterPro"/>
</dbReference>
<dbReference type="PIRSF" id="PIRSF000521">
    <property type="entry name" value="Transaminase_4ab_Lys_Orn"/>
    <property type="match status" value="1"/>
</dbReference>
<reference evidence="12" key="1">
    <citation type="journal article" date="2020" name="G3 (Bethesda)">
        <title>High-Quality Assemblies for Three Invasive Social Wasps from the &lt;i&gt;Vespula&lt;/i&gt; Genus.</title>
        <authorList>
            <person name="Harrop T.W.R."/>
            <person name="Guhlin J."/>
            <person name="McLaughlin G.M."/>
            <person name="Permina E."/>
            <person name="Stockwell P."/>
            <person name="Gilligan J."/>
            <person name="Le Lec M.F."/>
            <person name="Gruber M.A.M."/>
            <person name="Quinn O."/>
            <person name="Lovegrove M."/>
            <person name="Duncan E.J."/>
            <person name="Remnant E.J."/>
            <person name="Van Eeckhoven J."/>
            <person name="Graham B."/>
            <person name="Knapp R.A."/>
            <person name="Langford K.W."/>
            <person name="Kronenberg Z."/>
            <person name="Press M.O."/>
            <person name="Eacker S.M."/>
            <person name="Wilson-Rankin E.E."/>
            <person name="Purcell J."/>
            <person name="Lester P.J."/>
            <person name="Dearden P.K."/>
        </authorList>
    </citation>
    <scope>NUCLEOTIDE SEQUENCE</scope>
    <source>
        <strain evidence="12">Marl-1</strain>
    </source>
</reference>
<evidence type="ECO:0000256" key="4">
    <source>
        <dbReference type="ARBA" id="ARBA00008954"/>
    </source>
</evidence>
<dbReference type="EMBL" id="JACSEA010000024">
    <property type="protein sequence ID" value="KAF7378922.1"/>
    <property type="molecule type" value="Genomic_DNA"/>
</dbReference>